<dbReference type="InterPro" id="IPR034610">
    <property type="entry name" value="L-fuconate_dehydratase"/>
</dbReference>
<name>A0A261F5M3_9BIFI</name>
<dbReference type="InterPro" id="IPR036849">
    <property type="entry name" value="Enolase-like_C_sf"/>
</dbReference>
<dbReference type="GO" id="GO:0000287">
    <property type="term" value="F:magnesium ion binding"/>
    <property type="evidence" value="ECO:0007669"/>
    <property type="project" value="TreeGrafter"/>
</dbReference>
<evidence type="ECO:0000259" key="7">
    <source>
        <dbReference type="SMART" id="SM00922"/>
    </source>
</evidence>
<dbReference type="Pfam" id="PF02746">
    <property type="entry name" value="MR_MLE_N"/>
    <property type="match status" value="1"/>
</dbReference>
<keyword evidence="5" id="KW-0460">Magnesium</keyword>
<evidence type="ECO:0000256" key="1">
    <source>
        <dbReference type="ARBA" id="ARBA00001737"/>
    </source>
</evidence>
<dbReference type="AlphaFoldDB" id="A0A261F5M3"/>
<organism evidence="8 9">
    <name type="scientific">Alloscardovia macacae</name>
    <dbReference type="NCBI Taxonomy" id="1160091"/>
    <lineage>
        <taxon>Bacteria</taxon>
        <taxon>Bacillati</taxon>
        <taxon>Actinomycetota</taxon>
        <taxon>Actinomycetes</taxon>
        <taxon>Bifidobacteriales</taxon>
        <taxon>Bifidobacteriaceae</taxon>
        <taxon>Alloscardovia</taxon>
    </lineage>
</organism>
<keyword evidence="4" id="KW-0479">Metal-binding</keyword>
<dbReference type="InterPro" id="IPR013342">
    <property type="entry name" value="Mandelate_racemase_C"/>
</dbReference>
<gene>
    <name evidence="8" type="ORF">ALMA_0794</name>
</gene>
<dbReference type="RefSeq" id="WP_094726467.1">
    <property type="nucleotide sequence ID" value="NZ_JBHLWS010000013.1"/>
</dbReference>
<dbReference type="EC" id="4.2.1.68" evidence="3"/>
<reference evidence="8 9" key="1">
    <citation type="journal article" date="2017" name="BMC Genomics">
        <title>Comparative genomic and phylogenomic analyses of the Bifidobacteriaceae family.</title>
        <authorList>
            <person name="Lugli G.A."/>
            <person name="Milani C."/>
            <person name="Turroni F."/>
            <person name="Duranti S."/>
            <person name="Mancabelli L."/>
            <person name="Mangifesta M."/>
            <person name="Ferrario C."/>
            <person name="Modesto M."/>
            <person name="Mattarelli P."/>
            <person name="Jiri K."/>
            <person name="van Sinderen D."/>
            <person name="Ventura M."/>
        </authorList>
    </citation>
    <scope>NUCLEOTIDE SEQUENCE [LARGE SCALE GENOMIC DNA]</scope>
    <source>
        <strain evidence="8 9">DSM 24762</strain>
    </source>
</reference>
<dbReference type="Gene3D" id="3.30.390.10">
    <property type="entry name" value="Enolase-like, N-terminal domain"/>
    <property type="match status" value="1"/>
</dbReference>
<dbReference type="SFLD" id="SFLDF00111">
    <property type="entry name" value="L-fuconate_dehydratase"/>
    <property type="match status" value="1"/>
</dbReference>
<evidence type="ECO:0000256" key="4">
    <source>
        <dbReference type="ARBA" id="ARBA00022723"/>
    </source>
</evidence>
<dbReference type="Gene3D" id="3.20.20.120">
    <property type="entry name" value="Enolase-like C-terminal domain"/>
    <property type="match status" value="1"/>
</dbReference>
<proteinExistence type="predicted"/>
<evidence type="ECO:0000256" key="5">
    <source>
        <dbReference type="ARBA" id="ARBA00022842"/>
    </source>
</evidence>
<dbReference type="PROSITE" id="PS00909">
    <property type="entry name" value="MR_MLE_2"/>
    <property type="match status" value="1"/>
</dbReference>
<dbReference type="InterPro" id="IPR013341">
    <property type="entry name" value="Mandelate_racemase_N_dom"/>
</dbReference>
<accession>A0A261F5M3</accession>
<dbReference type="PANTHER" id="PTHR13794">
    <property type="entry name" value="ENOLASE SUPERFAMILY, MANDELATE RACEMASE"/>
    <property type="match status" value="1"/>
</dbReference>
<comment type="caution">
    <text evidence="8">The sequence shown here is derived from an EMBL/GenBank/DDBJ whole genome shotgun (WGS) entry which is preliminary data.</text>
</comment>
<dbReference type="SUPFAM" id="SSF51604">
    <property type="entry name" value="Enolase C-terminal domain-like"/>
    <property type="match status" value="1"/>
</dbReference>
<dbReference type="PANTHER" id="PTHR13794:SF58">
    <property type="entry name" value="MITOCHONDRIAL ENOLASE SUPERFAMILY MEMBER 1"/>
    <property type="match status" value="1"/>
</dbReference>
<keyword evidence="9" id="KW-1185">Reference proteome</keyword>
<dbReference type="SFLD" id="SFLDS00001">
    <property type="entry name" value="Enolase"/>
    <property type="match status" value="1"/>
</dbReference>
<dbReference type="Pfam" id="PF13378">
    <property type="entry name" value="MR_MLE_C"/>
    <property type="match status" value="1"/>
</dbReference>
<dbReference type="SMART" id="SM00922">
    <property type="entry name" value="MR_MLE"/>
    <property type="match status" value="1"/>
</dbReference>
<protein>
    <recommendedName>
        <fullName evidence="3">L-fuconate dehydratase</fullName>
        <ecNumber evidence="3">4.2.1.68</ecNumber>
    </recommendedName>
</protein>
<evidence type="ECO:0000256" key="2">
    <source>
        <dbReference type="ARBA" id="ARBA00001946"/>
    </source>
</evidence>
<dbReference type="SUPFAM" id="SSF54826">
    <property type="entry name" value="Enolase N-terminal domain-like"/>
    <property type="match status" value="1"/>
</dbReference>
<dbReference type="GO" id="GO:0009063">
    <property type="term" value="P:amino acid catabolic process"/>
    <property type="evidence" value="ECO:0007669"/>
    <property type="project" value="InterPro"/>
</dbReference>
<dbReference type="InterPro" id="IPR046945">
    <property type="entry name" value="RHMD-like"/>
</dbReference>
<comment type="cofactor">
    <cofactor evidence="2">
        <name>Mg(2+)</name>
        <dbReference type="ChEBI" id="CHEBI:18420"/>
    </cofactor>
</comment>
<dbReference type="InterPro" id="IPR018110">
    <property type="entry name" value="Mandel_Rmase/mucon_lact_enz_CS"/>
</dbReference>
<evidence type="ECO:0000313" key="8">
    <source>
        <dbReference type="EMBL" id="OZG54333.1"/>
    </source>
</evidence>
<comment type="catalytic activity">
    <reaction evidence="1">
        <text>L-fuconate = 2-dehydro-3-deoxy-L-fuconate + H2O</text>
        <dbReference type="Rhea" id="RHEA:22772"/>
        <dbReference type="ChEBI" id="CHEBI:15377"/>
        <dbReference type="ChEBI" id="CHEBI:21291"/>
        <dbReference type="ChEBI" id="CHEBI:37448"/>
        <dbReference type="EC" id="4.2.1.68"/>
    </reaction>
</comment>
<sequence>MSTIAKVTTYDLRFPTSQTLSGSDAMNPDPDYSSAYVVLETSDGDCGYGFVFTIGRGNDVVVTAIDTIARKFIGKRVETYLDQMRLAWDECIHDSQLRWLGPEKGVVHMACGALLSALWDLKARRSRMPLWKLLSSMEPEELVSTLDFRYLTDALTPEEAVDILADKKASADARAHDLIQRGYPGYSTAAGWLGYSDEKMLSLIRSETREKGFQQIKLKVGQNLQDDIRRLSLARQEAGPDIRIAVDANQVWDVPQAIAWIKHLEKYDLAWVEEPTSPDDVLGHAAIQKAIHPLAVATGEQMQSRILYKQYLQAGAFQVMQIDATRVAGPQEIILEYLLAHKYGVRVCPHAGGVGLCEAVVQYAMLDYVSISGQMEDRMVEYVDNQHEYFLEPSRICHGRYQTPLNPGSGIQMNLALCEQYMYAQPRIRTSADDE</sequence>
<feature type="domain" description="Mandelate racemase/muconate lactonizing enzyme C-terminal" evidence="7">
    <location>
        <begin position="197"/>
        <end position="294"/>
    </location>
</feature>
<dbReference type="Proteomes" id="UP000243657">
    <property type="component" value="Unassembled WGS sequence"/>
</dbReference>
<dbReference type="InterPro" id="IPR029017">
    <property type="entry name" value="Enolase-like_N"/>
</dbReference>
<evidence type="ECO:0000256" key="3">
    <source>
        <dbReference type="ARBA" id="ARBA00013142"/>
    </source>
</evidence>
<dbReference type="SFLD" id="SFLDG00179">
    <property type="entry name" value="mandelate_racemase"/>
    <property type="match status" value="1"/>
</dbReference>
<dbReference type="InterPro" id="IPR029065">
    <property type="entry name" value="Enolase_C-like"/>
</dbReference>
<dbReference type="EMBL" id="MWWT01000005">
    <property type="protein sequence ID" value="OZG54333.1"/>
    <property type="molecule type" value="Genomic_DNA"/>
</dbReference>
<evidence type="ECO:0000313" key="9">
    <source>
        <dbReference type="Proteomes" id="UP000243657"/>
    </source>
</evidence>
<evidence type="ECO:0000256" key="6">
    <source>
        <dbReference type="ARBA" id="ARBA00023239"/>
    </source>
</evidence>
<dbReference type="GO" id="GO:0016052">
    <property type="term" value="P:carbohydrate catabolic process"/>
    <property type="evidence" value="ECO:0007669"/>
    <property type="project" value="InterPro"/>
</dbReference>
<keyword evidence="6" id="KW-0456">Lyase</keyword>
<dbReference type="GO" id="GO:0050023">
    <property type="term" value="F:L-fuconate dehydratase activity"/>
    <property type="evidence" value="ECO:0007669"/>
    <property type="project" value="UniProtKB-EC"/>
</dbReference>